<proteinExistence type="predicted"/>
<dbReference type="AlphaFoldDB" id="A0A061EV64"/>
<keyword evidence="2" id="KW-1185">Reference proteome</keyword>
<dbReference type="EMBL" id="CM001883">
    <property type="protein sequence ID" value="EOY08558.1"/>
    <property type="molecule type" value="Genomic_DNA"/>
</dbReference>
<sequence>MQKMRLLLQSMKTEHCWLHVQKKAPGQFYNHFFFNSEVHIEIMPRTKGPNVVISSTKSFANSWKKSKTAAGTNPGRR</sequence>
<organism evidence="1 2">
    <name type="scientific">Theobroma cacao</name>
    <name type="common">Cacao</name>
    <name type="synonym">Cocoa</name>
    <dbReference type="NCBI Taxonomy" id="3641"/>
    <lineage>
        <taxon>Eukaryota</taxon>
        <taxon>Viridiplantae</taxon>
        <taxon>Streptophyta</taxon>
        <taxon>Embryophyta</taxon>
        <taxon>Tracheophyta</taxon>
        <taxon>Spermatophyta</taxon>
        <taxon>Magnoliopsida</taxon>
        <taxon>eudicotyledons</taxon>
        <taxon>Gunneridae</taxon>
        <taxon>Pentapetalae</taxon>
        <taxon>rosids</taxon>
        <taxon>malvids</taxon>
        <taxon>Malvales</taxon>
        <taxon>Malvaceae</taxon>
        <taxon>Byttnerioideae</taxon>
        <taxon>Theobroma</taxon>
    </lineage>
</organism>
<protein>
    <submittedName>
        <fullName evidence="1">Uncharacterized protein</fullName>
    </submittedName>
</protein>
<name>A0A061EV64_THECC</name>
<reference evidence="1 2" key="1">
    <citation type="journal article" date="2013" name="Genome Biol.">
        <title>The genome sequence of the most widely cultivated cacao type and its use to identify candidate genes regulating pod color.</title>
        <authorList>
            <person name="Motamayor J.C."/>
            <person name="Mockaitis K."/>
            <person name="Schmutz J."/>
            <person name="Haiminen N."/>
            <person name="Iii D.L."/>
            <person name="Cornejo O."/>
            <person name="Findley S.D."/>
            <person name="Zheng P."/>
            <person name="Utro F."/>
            <person name="Royaert S."/>
            <person name="Saski C."/>
            <person name="Jenkins J."/>
            <person name="Podicheti R."/>
            <person name="Zhao M."/>
            <person name="Scheffler B.E."/>
            <person name="Stack J.C."/>
            <person name="Feltus F.A."/>
            <person name="Mustiga G.M."/>
            <person name="Amores F."/>
            <person name="Phillips W."/>
            <person name="Marelli J.P."/>
            <person name="May G.D."/>
            <person name="Shapiro H."/>
            <person name="Ma J."/>
            <person name="Bustamante C.D."/>
            <person name="Schnell R.J."/>
            <person name="Main D."/>
            <person name="Gilbert D."/>
            <person name="Parida L."/>
            <person name="Kuhn D.N."/>
        </authorList>
    </citation>
    <scope>NUCLEOTIDE SEQUENCE [LARGE SCALE GENOMIC DNA]</scope>
    <source>
        <strain evidence="2">cv. Matina 1-6</strain>
    </source>
</reference>
<accession>A0A061EV64</accession>
<dbReference type="HOGENOM" id="CLU_2643035_0_0_1"/>
<gene>
    <name evidence="1" type="ORF">TCM_023119</name>
</gene>
<dbReference type="InParanoid" id="A0A061EV64"/>
<evidence type="ECO:0000313" key="1">
    <source>
        <dbReference type="EMBL" id="EOY08558.1"/>
    </source>
</evidence>
<evidence type="ECO:0000313" key="2">
    <source>
        <dbReference type="Proteomes" id="UP000026915"/>
    </source>
</evidence>
<dbReference type="Proteomes" id="UP000026915">
    <property type="component" value="Chromosome 5"/>
</dbReference>
<dbReference type="Gramene" id="EOY08558">
    <property type="protein sequence ID" value="EOY08558"/>
    <property type="gene ID" value="TCM_023119"/>
</dbReference>